<reference evidence="5 6" key="1">
    <citation type="journal article" date="2023" name="Elife">
        <title>Identification of key yeast species and microbe-microbe interactions impacting larval growth of Drosophila in the wild.</title>
        <authorList>
            <person name="Mure A."/>
            <person name="Sugiura Y."/>
            <person name="Maeda R."/>
            <person name="Honda K."/>
            <person name="Sakurai N."/>
            <person name="Takahashi Y."/>
            <person name="Watada M."/>
            <person name="Katoh T."/>
            <person name="Gotoh A."/>
            <person name="Gotoh Y."/>
            <person name="Taniguchi I."/>
            <person name="Nakamura K."/>
            <person name="Hayashi T."/>
            <person name="Katayama T."/>
            <person name="Uemura T."/>
            <person name="Hattori Y."/>
        </authorList>
    </citation>
    <scope>NUCLEOTIDE SEQUENCE [LARGE SCALE GENOMIC DNA]</scope>
    <source>
        <strain evidence="5 6">PK-24</strain>
    </source>
</reference>
<name>A0AAV5R1T0_PICKL</name>
<dbReference type="AlphaFoldDB" id="A0AAV5R1T0"/>
<evidence type="ECO:0000313" key="5">
    <source>
        <dbReference type="EMBL" id="GMM45231.1"/>
    </source>
</evidence>
<evidence type="ECO:0000259" key="4">
    <source>
        <dbReference type="PROSITE" id="PS50219"/>
    </source>
</evidence>
<keyword evidence="6" id="KW-1185">Reference proteome</keyword>
<comment type="similarity">
    <text evidence="3">Belongs to the VAM6/VPS39 family.</text>
</comment>
<gene>
    <name evidence="5" type="ORF">DAPK24_018060</name>
</gene>
<evidence type="ECO:0000256" key="1">
    <source>
        <dbReference type="ARBA" id="ARBA00004184"/>
    </source>
</evidence>
<dbReference type="InterPro" id="IPR001180">
    <property type="entry name" value="CNH_dom"/>
</dbReference>
<dbReference type="EMBL" id="BTGB01000002">
    <property type="protein sequence ID" value="GMM45231.1"/>
    <property type="molecule type" value="Genomic_DNA"/>
</dbReference>
<dbReference type="GO" id="GO:0006914">
    <property type="term" value="P:autophagy"/>
    <property type="evidence" value="ECO:0007669"/>
    <property type="project" value="TreeGrafter"/>
</dbReference>
<accession>A0AAV5R1T0</accession>
<dbReference type="InterPro" id="IPR032914">
    <property type="entry name" value="Vam6/VPS39/TRAP1"/>
</dbReference>
<proteinExistence type="inferred from homology"/>
<organism evidence="5 6">
    <name type="scientific">Pichia kluyveri</name>
    <name type="common">Yeast</name>
    <dbReference type="NCBI Taxonomy" id="36015"/>
    <lineage>
        <taxon>Eukaryota</taxon>
        <taxon>Fungi</taxon>
        <taxon>Dikarya</taxon>
        <taxon>Ascomycota</taxon>
        <taxon>Saccharomycotina</taxon>
        <taxon>Pichiomycetes</taxon>
        <taxon>Pichiales</taxon>
        <taxon>Pichiaceae</taxon>
        <taxon>Pichia</taxon>
    </lineage>
</organism>
<dbReference type="InterPro" id="IPR019453">
    <property type="entry name" value="VPS39/TGFA1_Znf"/>
</dbReference>
<dbReference type="PANTHER" id="PTHR12894">
    <property type="entry name" value="CNH DOMAIN CONTAINING"/>
    <property type="match status" value="1"/>
</dbReference>
<protein>
    <submittedName>
        <fullName evidence="5">Vam6 protein</fullName>
    </submittedName>
</protein>
<dbReference type="Pfam" id="PF10366">
    <property type="entry name" value="Vps39_1"/>
    <property type="match status" value="1"/>
</dbReference>
<dbReference type="Pfam" id="PF10367">
    <property type="entry name" value="zf-Vps39_C"/>
    <property type="match status" value="1"/>
</dbReference>
<keyword evidence="2" id="KW-0472">Membrane</keyword>
<evidence type="ECO:0000256" key="3">
    <source>
        <dbReference type="ARBA" id="ARBA00038201"/>
    </source>
</evidence>
<sequence>MIELFTQHNDPIPFSGRPIAITSSDDITLIASHNSIYNYNPQNAQISKNNSIEHDIQKPIKDIQLLPYINVLVIQYDDCVVIRHLSISNKKNDQVIYIQSTKLHIWNNLHTSHMVSNDSNSDSMSLATTIVKTDHNNDENNEKNNSLISFLAIVSDSQIIILKWSNSDYIDRYNLYITEVKFIQFLKNNELVCMSSTNENDLIHINLKSSKVKHHNLQKYLNLKKKIISYKNYNQLSSLSYFNNQLIFVEYIKFINISYPKFKPNLTVEIEQSNFKYSQIHFPFIFIIYDSSIEVRSIQNFQLFQTIKLNSIIQLDFSDDLLFILTKDKVLSYDLLNYNKILAKLDERNDFDNAILLLENLNITKFINNSNDTKNDKINLKQLKFIKIRKFKLQKAISLMNNDFDQAFDLFIEYLASPNQVIDNLPENLQTLFDFDRIEYIPDLSPLIRHQINRLINYLADSRRKIIKFQENKNAVFTYNNLEISLSIYQSDENFSIMECLKLIDTYLFKCYLFVNIKMINPFLRIQNYCDFQLVENSCQSLDLYDQLSTFYYTRKDYQSSISLLIRSNKINELVLFLQKLIQNDDPPINLIFDNLKYIIVKNDDSLSEENFKSIFLNDYFDYSNLDYKEILKQLEKHNLTTYIILYLEYLIFHEHVTVSDITNRLFDYYFLDVDANYEKIENLYSLGNYNSNMILNKLKELPVSENSKRLSIQPLMKLGKYDDVLSIYIHDLNDVESSIEFALRIKDIKGLSLCKGLIFKILDICLQNKDYTSITKHILNNTELTFVDFEEILIKLPNEISMGLMSSFLIMNLKNLNTLSHNLIIKNELLKVNVINMKLDKMNLEEKMVKLNYNSICAKCGRTFSNSEIICFHPDGRLLHYKCSKDK</sequence>
<dbReference type="PANTHER" id="PTHR12894:SF49">
    <property type="entry name" value="VAM6_VPS39-LIKE PROTEIN"/>
    <property type="match status" value="1"/>
</dbReference>
<comment type="subcellular location">
    <subcellularLocation>
        <location evidence="1">Endomembrane system</location>
        <topology evidence="1">Peripheral membrane protein</topology>
    </subcellularLocation>
</comment>
<dbReference type="GO" id="GO:0012505">
    <property type="term" value="C:endomembrane system"/>
    <property type="evidence" value="ECO:0007669"/>
    <property type="project" value="UniProtKB-SubCell"/>
</dbReference>
<evidence type="ECO:0000256" key="2">
    <source>
        <dbReference type="ARBA" id="ARBA00023136"/>
    </source>
</evidence>
<feature type="domain" description="CNH" evidence="4">
    <location>
        <begin position="13"/>
        <end position="322"/>
    </location>
</feature>
<dbReference type="GO" id="GO:0000329">
    <property type="term" value="C:fungal-type vacuole membrane"/>
    <property type="evidence" value="ECO:0007669"/>
    <property type="project" value="TreeGrafter"/>
</dbReference>
<dbReference type="Proteomes" id="UP001378960">
    <property type="component" value="Unassembled WGS sequence"/>
</dbReference>
<evidence type="ECO:0000313" key="6">
    <source>
        <dbReference type="Proteomes" id="UP001378960"/>
    </source>
</evidence>
<dbReference type="PROSITE" id="PS50219">
    <property type="entry name" value="CNH"/>
    <property type="match status" value="1"/>
</dbReference>
<dbReference type="InterPro" id="IPR019452">
    <property type="entry name" value="VPS39/TGF_beta_rcpt-assoc_1"/>
</dbReference>
<dbReference type="GO" id="GO:0034058">
    <property type="term" value="P:endosomal vesicle fusion"/>
    <property type="evidence" value="ECO:0007669"/>
    <property type="project" value="TreeGrafter"/>
</dbReference>
<comment type="caution">
    <text evidence="5">The sequence shown here is derived from an EMBL/GenBank/DDBJ whole genome shotgun (WGS) entry which is preliminary data.</text>
</comment>